<evidence type="ECO:0000313" key="1">
    <source>
        <dbReference type="EMBL" id="KAI1693209.1"/>
    </source>
</evidence>
<dbReference type="EMBL" id="JAKKPZ010000660">
    <property type="protein sequence ID" value="KAI1693209.1"/>
    <property type="molecule type" value="Genomic_DNA"/>
</dbReference>
<name>A0AAD4MGN3_9BILA</name>
<comment type="caution">
    <text evidence="1">The sequence shown here is derived from an EMBL/GenBank/DDBJ whole genome shotgun (WGS) entry which is preliminary data.</text>
</comment>
<reference evidence="1" key="1">
    <citation type="submission" date="2022-01" db="EMBL/GenBank/DDBJ databases">
        <title>Genome Sequence Resource for Two Populations of Ditylenchus destructor, the Migratory Endoparasitic Phytonematode.</title>
        <authorList>
            <person name="Zhang H."/>
            <person name="Lin R."/>
            <person name="Xie B."/>
        </authorList>
    </citation>
    <scope>NUCLEOTIDE SEQUENCE</scope>
    <source>
        <strain evidence="1">BazhouSP</strain>
    </source>
</reference>
<evidence type="ECO:0000313" key="2">
    <source>
        <dbReference type="Proteomes" id="UP001201812"/>
    </source>
</evidence>
<accession>A0AAD4MGN3</accession>
<dbReference type="AlphaFoldDB" id="A0AAD4MGN3"/>
<organism evidence="1 2">
    <name type="scientific">Ditylenchus destructor</name>
    <dbReference type="NCBI Taxonomy" id="166010"/>
    <lineage>
        <taxon>Eukaryota</taxon>
        <taxon>Metazoa</taxon>
        <taxon>Ecdysozoa</taxon>
        <taxon>Nematoda</taxon>
        <taxon>Chromadorea</taxon>
        <taxon>Rhabditida</taxon>
        <taxon>Tylenchina</taxon>
        <taxon>Tylenchomorpha</taxon>
        <taxon>Sphaerularioidea</taxon>
        <taxon>Anguinidae</taxon>
        <taxon>Anguininae</taxon>
        <taxon>Ditylenchus</taxon>
    </lineage>
</organism>
<keyword evidence="2" id="KW-1185">Reference proteome</keyword>
<dbReference type="Proteomes" id="UP001201812">
    <property type="component" value="Unassembled WGS sequence"/>
</dbReference>
<proteinExistence type="predicted"/>
<gene>
    <name evidence="1" type="ORF">DdX_20801</name>
</gene>
<sequence>MDSVTSSYPIIKMGPDPNHRELRYITSVFSAHVKVNDDNWPLFQHFVRLATDPFIYIDIMELTYQNDVLDLLAGAINSDNDRLQCKDLDFNLNGNSQKSITWAKNHKFLDLENWDEYQGVQSIEGFHFVKDQDIQVWKKDYSKFIVKEERDENHRSTEHVFEFTNNAIGKKLQLTAITFDDEDDYYWYFGSPTFSLKINNL</sequence>
<protein>
    <submittedName>
        <fullName evidence="1">Uncharacterized protein</fullName>
    </submittedName>
</protein>